<dbReference type="Proteomes" id="UP000122526">
    <property type="component" value="Genome"/>
</dbReference>
<dbReference type="EMBL" id="JX987040">
    <property type="protein sequence ID" value="AGC60132.1"/>
    <property type="molecule type" value="Genomic_DNA"/>
</dbReference>
<protein>
    <submittedName>
        <fullName evidence="2">HBZ protein</fullName>
    </submittedName>
</protein>
<dbReference type="GO" id="GO:0016032">
    <property type="term" value="P:viral process"/>
    <property type="evidence" value="ECO:0007669"/>
    <property type="project" value="InterPro"/>
</dbReference>
<organism evidence="2 3">
    <name type="scientific">Simian T-lymphotropic virus 1</name>
    <dbReference type="NCBI Taxonomy" id="33747"/>
    <lineage>
        <taxon>Viruses</taxon>
        <taxon>Riboviria</taxon>
        <taxon>Pararnavirae</taxon>
        <taxon>Artverviricota</taxon>
        <taxon>Revtraviricetes</taxon>
        <taxon>Ortervirales</taxon>
        <taxon>Retroviridae</taxon>
        <taxon>Orthoretrovirinae</taxon>
        <taxon>Deltaretrovirus</taxon>
        <taxon>Deltaretrovirus priTlym1</taxon>
        <taxon>Primate T-lymphotropic virus 1</taxon>
    </lineage>
</organism>
<name>V9M4Y9_9STL1</name>
<feature type="compositionally biased region" description="Basic and acidic residues" evidence="1">
    <location>
        <begin position="67"/>
        <end position="84"/>
    </location>
</feature>
<dbReference type="InterPro" id="IPR026220">
    <property type="entry name" value="HTLV1ZIPPER"/>
</dbReference>
<dbReference type="PRINTS" id="PR02097">
    <property type="entry name" value="HTLV1ZIPPER"/>
</dbReference>
<sequence length="206" mass="24764">MAASGLFRCLHAPCPEDLLVEDLVDGLLSLEEEIRNREEEEAVLDGLLSLEEESRGRLRRGLLGEETPPRGETHRDRQRQAEEKRKRKREREKEEEKQIAEYLRRKAGERARRKERAEKKAADFARRKREEQERRERKWRQEAEKAERNSARREKMRELGVDGYTRQLEDEVESLEAERRRLLQEKEDLVGEVNYWQGRLEAMWLQ</sequence>
<gene>
    <name evidence="2" type="primary">HBZ</name>
</gene>
<proteinExistence type="predicted"/>
<evidence type="ECO:0000313" key="3">
    <source>
        <dbReference type="Proteomes" id="UP000122526"/>
    </source>
</evidence>
<reference evidence="2 3" key="1">
    <citation type="submission" date="2012-10" db="EMBL/GenBank/DDBJ databases">
        <title>Complete proviral nucleotide sequence of a STLV-1 infecting captive baboons (Papio cynocephalus anubis) in a large breeding colony.</title>
        <authorList>
            <person name="d'Offay J.M."/>
            <person name="Eberle R."/>
            <person name="Wolf R.F."/>
            <person name="White G.M."/>
        </authorList>
    </citation>
    <scope>NUCLEOTIDE SEQUENCE [LARGE SCALE GENOMIC DNA]</scope>
    <source>
        <strain evidence="2">F88-R2</strain>
    </source>
</reference>
<evidence type="ECO:0000256" key="1">
    <source>
        <dbReference type="SAM" id="MobiDB-lite"/>
    </source>
</evidence>
<accession>V9M4Y9</accession>
<evidence type="ECO:0000313" key="2">
    <source>
        <dbReference type="EMBL" id="AGC60132.1"/>
    </source>
</evidence>
<feature type="compositionally biased region" description="Basic and acidic residues" evidence="1">
    <location>
        <begin position="91"/>
        <end position="154"/>
    </location>
</feature>
<feature type="region of interest" description="Disordered" evidence="1">
    <location>
        <begin position="57"/>
        <end position="154"/>
    </location>
</feature>